<keyword evidence="4" id="KW-1185">Reference proteome</keyword>
<proteinExistence type="predicted"/>
<protein>
    <submittedName>
        <fullName evidence="3">Gamma-glutamyltranspeptidase</fullName>
    </submittedName>
</protein>
<evidence type="ECO:0000313" key="3">
    <source>
        <dbReference type="EMBL" id="RDH82198.1"/>
    </source>
</evidence>
<name>A0A370DBC3_9GAMM</name>
<sequence>MKKTTTMMKAAALVLTLGLVAGCATTADVQSARDAAARAQETADAAMKAARAAELDAASAQGSADAAMNKADDATAAAKECNERCSRMSEKGMADAMAK</sequence>
<evidence type="ECO:0000313" key="4">
    <source>
        <dbReference type="Proteomes" id="UP000254771"/>
    </source>
</evidence>
<dbReference type="EMBL" id="QFXE01000021">
    <property type="protein sequence ID" value="RDH82198.1"/>
    <property type="molecule type" value="Genomic_DNA"/>
</dbReference>
<dbReference type="InterPro" id="IPR021793">
    <property type="entry name" value="Oprl"/>
</dbReference>
<evidence type="ECO:0000256" key="2">
    <source>
        <dbReference type="SAM" id="SignalP"/>
    </source>
</evidence>
<reference evidence="3 4" key="1">
    <citation type="journal article" date="2018" name="ISME J.">
        <title>Endosymbiont genomes yield clues of tubeworm success.</title>
        <authorList>
            <person name="Li Y."/>
            <person name="Liles M.R."/>
            <person name="Halanych K.M."/>
        </authorList>
    </citation>
    <scope>NUCLEOTIDE SEQUENCE [LARGE SCALE GENOMIC DNA]</scope>
    <source>
        <strain evidence="3">A1462</strain>
    </source>
</reference>
<organism evidence="3 4">
    <name type="scientific">endosymbiont of Escarpia spicata</name>
    <dbReference type="NCBI Taxonomy" id="2200908"/>
    <lineage>
        <taxon>Bacteria</taxon>
        <taxon>Pseudomonadati</taxon>
        <taxon>Pseudomonadota</taxon>
        <taxon>Gammaproteobacteria</taxon>
        <taxon>sulfur-oxidizing symbionts</taxon>
    </lineage>
</organism>
<evidence type="ECO:0000256" key="1">
    <source>
        <dbReference type="SAM" id="Coils"/>
    </source>
</evidence>
<feature type="coiled-coil region" evidence="1">
    <location>
        <begin position="29"/>
        <end position="84"/>
    </location>
</feature>
<dbReference type="Proteomes" id="UP000254771">
    <property type="component" value="Unassembled WGS sequence"/>
</dbReference>
<dbReference type="PROSITE" id="PS51257">
    <property type="entry name" value="PROKAR_LIPOPROTEIN"/>
    <property type="match status" value="1"/>
</dbReference>
<dbReference type="AlphaFoldDB" id="A0A370DBC3"/>
<dbReference type="Pfam" id="PF11839">
    <property type="entry name" value="Alanine_zipper"/>
    <property type="match status" value="1"/>
</dbReference>
<keyword evidence="1" id="KW-0175">Coiled coil</keyword>
<accession>A0A370DBC3</accession>
<feature type="signal peptide" evidence="2">
    <location>
        <begin position="1"/>
        <end position="26"/>
    </location>
</feature>
<gene>
    <name evidence="3" type="ORF">DIZ78_17465</name>
</gene>
<dbReference type="NCBIfam" id="NF040598">
    <property type="entry name" value="Ala_zip_lipo"/>
    <property type="match status" value="1"/>
</dbReference>
<feature type="chain" id="PRO_5017044077" evidence="2">
    <location>
        <begin position="27"/>
        <end position="99"/>
    </location>
</feature>
<comment type="caution">
    <text evidence="3">The sequence shown here is derived from an EMBL/GenBank/DDBJ whole genome shotgun (WGS) entry which is preliminary data.</text>
</comment>
<keyword evidence="2" id="KW-0732">Signal</keyword>